<protein>
    <submittedName>
        <fullName evidence="1">Pecanex-like protein</fullName>
    </submittedName>
</protein>
<sequence>LENLHAKDKIATVETRCCQLRNVIQSTALEVLRCGHRQHQNWFDDNDADISKLLAAKNGLHKAFMDLQTDTTKAAFFKGRRLVRQWLREMQDAWMIQKTEEIQWYAERNEMKNFFKAIKAIYGPCIKGTATLLSSDCTTLLTEKSQILKHWAEHFSSVLNCSSAISDVAIDWLPQVAMNNDLDLPTSPPETIRAVQQISSSKALGSDAIPPEVYKHGSGGGGGESAVAAAQGYYHLKLIPTQVTVPAPPGVEHTVDPAKIDGRTVVVYYP</sequence>
<reference evidence="1" key="1">
    <citation type="submission" date="2016-06" db="UniProtKB">
        <authorList>
            <consortium name="WormBaseParasite"/>
        </authorList>
    </citation>
    <scope>IDENTIFICATION</scope>
</reference>
<name>A0A183SA40_SCHSO</name>
<organism evidence="1">
    <name type="scientific">Schistocephalus solidus</name>
    <name type="common">Tapeworm</name>
    <dbReference type="NCBI Taxonomy" id="70667"/>
    <lineage>
        <taxon>Eukaryota</taxon>
        <taxon>Metazoa</taxon>
        <taxon>Spiralia</taxon>
        <taxon>Lophotrochozoa</taxon>
        <taxon>Platyhelminthes</taxon>
        <taxon>Cestoda</taxon>
        <taxon>Eucestoda</taxon>
        <taxon>Diphyllobothriidea</taxon>
        <taxon>Diphyllobothriidae</taxon>
        <taxon>Schistocephalus</taxon>
    </lineage>
</organism>
<accession>A0A183SA40</accession>
<dbReference type="WBParaSite" id="SSLN_0000113401-mRNA-1">
    <property type="protein sequence ID" value="SSLN_0000113401-mRNA-1"/>
    <property type="gene ID" value="SSLN_0000113401"/>
</dbReference>
<dbReference type="AlphaFoldDB" id="A0A183SA40"/>
<evidence type="ECO:0000313" key="1">
    <source>
        <dbReference type="WBParaSite" id="SSLN_0000113401-mRNA-1"/>
    </source>
</evidence>
<proteinExistence type="predicted"/>